<organism evidence="1 2">
    <name type="scientific">Paenochrobactrum glaciei</name>
    <dbReference type="NCBI Taxonomy" id="486407"/>
    <lineage>
        <taxon>Bacteria</taxon>
        <taxon>Pseudomonadati</taxon>
        <taxon>Pseudomonadota</taxon>
        <taxon>Alphaproteobacteria</taxon>
        <taxon>Hyphomicrobiales</taxon>
        <taxon>Brucellaceae</taxon>
        <taxon>Paenochrobactrum</taxon>
    </lineage>
</organism>
<reference evidence="1 2" key="1">
    <citation type="journal article" date="2019" name="Int. J. Syst. Evol. Microbiol.">
        <title>The Global Catalogue of Microorganisms (GCM) 10K type strain sequencing project: providing services to taxonomists for standard genome sequencing and annotation.</title>
        <authorList>
            <consortium name="The Broad Institute Genomics Platform"/>
            <consortium name="The Broad Institute Genome Sequencing Center for Infectious Disease"/>
            <person name="Wu L."/>
            <person name="Ma J."/>
        </authorList>
    </citation>
    <scope>NUCLEOTIDE SEQUENCE [LARGE SCALE GENOMIC DNA]</scope>
    <source>
        <strain evidence="1 2">JCM 15115</strain>
    </source>
</reference>
<name>A0ABN1GQM2_9HYPH</name>
<accession>A0ABN1GQM2</accession>
<dbReference type="Proteomes" id="UP001424441">
    <property type="component" value="Unassembled WGS sequence"/>
</dbReference>
<sequence>MSALDLFRMGFNTIEIAAALGKAEFEVERLTHTERTQQINDYKRLRQARR</sequence>
<dbReference type="EMBL" id="BAAADE010000029">
    <property type="protein sequence ID" value="GAA0616633.1"/>
    <property type="molecule type" value="Genomic_DNA"/>
</dbReference>
<evidence type="ECO:0000313" key="2">
    <source>
        <dbReference type="Proteomes" id="UP001424441"/>
    </source>
</evidence>
<proteinExistence type="predicted"/>
<comment type="caution">
    <text evidence="1">The sequence shown here is derived from an EMBL/GenBank/DDBJ whole genome shotgun (WGS) entry which is preliminary data.</text>
</comment>
<evidence type="ECO:0000313" key="1">
    <source>
        <dbReference type="EMBL" id="GAA0616633.1"/>
    </source>
</evidence>
<keyword evidence="2" id="KW-1185">Reference proteome</keyword>
<gene>
    <name evidence="1" type="ORF">GCM10008943_34070</name>
</gene>
<dbReference type="RefSeq" id="WP_343808580.1">
    <property type="nucleotide sequence ID" value="NZ_BAAADE010000029.1"/>
</dbReference>
<protein>
    <submittedName>
        <fullName evidence="1">Uncharacterized protein</fullName>
    </submittedName>
</protein>